<sequence length="273" mass="29723">MPGSVEVSGMKRNSLKTWWICGCLGGLAIVALLVWLNPLRMARANQLLDSGAIDEARKHYQRLAAANPDSPGILHNLGLCDERRGAVEGAANSLRQAAKLLERSESIRYNRAIAPNVYYNLGNALFRAAEKSPAPLNLYREALANFKKAILAAPNDTAAKYNYELTRLRVQEAEQQKPNQSQSQPPDPKRQDSQGRKSNQPSSPQNDASPKGQSGNEANPQGRPGEHRTGGGSTSPARPMTKAEAEALLKMSENGALYQGPVMRDNGPTDKDW</sequence>
<evidence type="ECO:0000256" key="2">
    <source>
        <dbReference type="SAM" id="Phobius"/>
    </source>
</evidence>
<evidence type="ECO:0000256" key="1">
    <source>
        <dbReference type="SAM" id="MobiDB-lite"/>
    </source>
</evidence>
<feature type="transmembrane region" description="Helical" evidence="2">
    <location>
        <begin position="17"/>
        <end position="36"/>
    </location>
</feature>
<feature type="region of interest" description="Disordered" evidence="1">
    <location>
        <begin position="172"/>
        <end position="273"/>
    </location>
</feature>
<dbReference type="Gene3D" id="1.25.40.10">
    <property type="entry name" value="Tetratricopeptide repeat domain"/>
    <property type="match status" value="1"/>
</dbReference>
<keyword evidence="2" id="KW-1133">Transmembrane helix</keyword>
<dbReference type="SMART" id="SM00028">
    <property type="entry name" value="TPR"/>
    <property type="match status" value="3"/>
</dbReference>
<dbReference type="EMBL" id="SLUN01000020">
    <property type="protein sequence ID" value="TCL63780.1"/>
    <property type="molecule type" value="Genomic_DNA"/>
</dbReference>
<gene>
    <name evidence="3" type="ORF">EDC14_102065</name>
</gene>
<dbReference type="InterPro" id="IPR011990">
    <property type="entry name" value="TPR-like_helical_dom_sf"/>
</dbReference>
<name>A0A4R1RDS1_HYDET</name>
<feature type="compositionally biased region" description="Polar residues" evidence="1">
    <location>
        <begin position="196"/>
        <end position="219"/>
    </location>
</feature>
<protein>
    <submittedName>
        <fullName evidence="3">Uncharacterized protein</fullName>
    </submittedName>
</protein>
<evidence type="ECO:0000313" key="4">
    <source>
        <dbReference type="Proteomes" id="UP000295008"/>
    </source>
</evidence>
<dbReference type="Proteomes" id="UP000295008">
    <property type="component" value="Unassembled WGS sequence"/>
</dbReference>
<keyword evidence="2" id="KW-0812">Transmembrane</keyword>
<dbReference type="Pfam" id="PF13428">
    <property type="entry name" value="TPR_14"/>
    <property type="match status" value="1"/>
</dbReference>
<dbReference type="AlphaFoldDB" id="A0A4R1RDS1"/>
<accession>A0A4R1RDS1</accession>
<keyword evidence="2" id="KW-0472">Membrane</keyword>
<reference evidence="3 4" key="1">
    <citation type="submission" date="2019-03" db="EMBL/GenBank/DDBJ databases">
        <title>Genomic Encyclopedia of Type Strains, Phase IV (KMG-IV): sequencing the most valuable type-strain genomes for metagenomic binning, comparative biology and taxonomic classification.</title>
        <authorList>
            <person name="Goeker M."/>
        </authorList>
    </citation>
    <scope>NUCLEOTIDE SEQUENCE [LARGE SCALE GENOMIC DNA]</scope>
    <source>
        <strain evidence="3 4">LX-B</strain>
    </source>
</reference>
<proteinExistence type="predicted"/>
<keyword evidence="4" id="KW-1185">Reference proteome</keyword>
<dbReference type="InterPro" id="IPR019734">
    <property type="entry name" value="TPR_rpt"/>
</dbReference>
<dbReference type="SUPFAM" id="SSF48452">
    <property type="entry name" value="TPR-like"/>
    <property type="match status" value="1"/>
</dbReference>
<evidence type="ECO:0000313" key="3">
    <source>
        <dbReference type="EMBL" id="TCL63780.1"/>
    </source>
</evidence>
<organism evidence="3 4">
    <name type="scientific">Hydrogenispora ethanolica</name>
    <dbReference type="NCBI Taxonomy" id="1082276"/>
    <lineage>
        <taxon>Bacteria</taxon>
        <taxon>Bacillati</taxon>
        <taxon>Bacillota</taxon>
        <taxon>Hydrogenispora</taxon>
    </lineage>
</organism>
<comment type="caution">
    <text evidence="3">The sequence shown here is derived from an EMBL/GenBank/DDBJ whole genome shotgun (WGS) entry which is preliminary data.</text>
</comment>